<organism evidence="1 2">
    <name type="scientific">Streptomyces umbrinus</name>
    <dbReference type="NCBI Taxonomy" id="67370"/>
    <lineage>
        <taxon>Bacteria</taxon>
        <taxon>Bacillati</taxon>
        <taxon>Actinomycetota</taxon>
        <taxon>Actinomycetes</taxon>
        <taxon>Kitasatosporales</taxon>
        <taxon>Streptomycetaceae</taxon>
        <taxon>Streptomyces</taxon>
        <taxon>Streptomyces phaeochromogenes group</taxon>
    </lineage>
</organism>
<gene>
    <name evidence="1" type="ORF">QF035_000815</name>
</gene>
<evidence type="ECO:0000313" key="1">
    <source>
        <dbReference type="EMBL" id="MDQ1023233.1"/>
    </source>
</evidence>
<comment type="caution">
    <text evidence="1">The sequence shown here is derived from an EMBL/GenBank/DDBJ whole genome shotgun (WGS) entry which is preliminary data.</text>
</comment>
<sequence length="93" mass="10323">MSIESWCDADGTRSILVLVNEVKRGCEPCALVVVIELVDDASNERSLGGIEVPRRSDDQVRNYKIRRDCRQHGDGLHRAVQAVAHMHNLALAS</sequence>
<dbReference type="EMBL" id="JAUSZI010000002">
    <property type="protein sequence ID" value="MDQ1023233.1"/>
    <property type="molecule type" value="Genomic_DNA"/>
</dbReference>
<accession>A0ABU0SI36</accession>
<protein>
    <recommendedName>
        <fullName evidence="3">Transposase</fullName>
    </recommendedName>
</protein>
<dbReference type="Proteomes" id="UP001230328">
    <property type="component" value="Unassembled WGS sequence"/>
</dbReference>
<evidence type="ECO:0000313" key="2">
    <source>
        <dbReference type="Proteomes" id="UP001230328"/>
    </source>
</evidence>
<name>A0ABU0SI36_9ACTN</name>
<keyword evidence="2" id="KW-1185">Reference proteome</keyword>
<evidence type="ECO:0008006" key="3">
    <source>
        <dbReference type="Google" id="ProtNLM"/>
    </source>
</evidence>
<reference evidence="1 2" key="1">
    <citation type="submission" date="2023-07" db="EMBL/GenBank/DDBJ databases">
        <title>Comparative genomics of wheat-associated soil bacteria to identify genetic determinants of phenazine resistance.</title>
        <authorList>
            <person name="Mouncey N."/>
        </authorList>
    </citation>
    <scope>NUCLEOTIDE SEQUENCE [LARGE SCALE GENOMIC DNA]</scope>
    <source>
        <strain evidence="1 2">V2I4</strain>
    </source>
</reference>
<proteinExistence type="predicted"/>